<dbReference type="OrthoDB" id="10250354at2759"/>
<keyword evidence="1" id="KW-0479">Metal-binding</keyword>
<dbReference type="PANTHER" id="PTHR44029:SF1">
    <property type="entry name" value="DNAJ HOMOLOG SUBFAMILY C MEMBER 21"/>
    <property type="match status" value="1"/>
</dbReference>
<keyword evidence="10" id="KW-1185">Reference proteome</keyword>
<feature type="compositionally biased region" description="Low complexity" evidence="6">
    <location>
        <begin position="439"/>
        <end position="450"/>
    </location>
</feature>
<dbReference type="Pfam" id="PF21884">
    <property type="entry name" value="ZUO1-like_ZHD"/>
    <property type="match status" value="1"/>
</dbReference>
<evidence type="ECO:0008006" key="11">
    <source>
        <dbReference type="Google" id="ProtNLM"/>
    </source>
</evidence>
<evidence type="ECO:0000259" key="8">
    <source>
        <dbReference type="PROSITE" id="PS50157"/>
    </source>
</evidence>
<dbReference type="InterPro" id="IPR036236">
    <property type="entry name" value="Znf_C2H2_sf"/>
</dbReference>
<keyword evidence="3" id="KW-0862">Zinc</keyword>
<evidence type="ECO:0000313" key="10">
    <source>
        <dbReference type="Proteomes" id="UP000789595"/>
    </source>
</evidence>
<dbReference type="PROSITE" id="PS50076">
    <property type="entry name" value="DNAJ_2"/>
    <property type="match status" value="1"/>
</dbReference>
<dbReference type="SMART" id="SM00355">
    <property type="entry name" value="ZnF_C2H2"/>
    <property type="match status" value="2"/>
</dbReference>
<dbReference type="InterPro" id="IPR022755">
    <property type="entry name" value="Znf_C2H2_jaz"/>
</dbReference>
<keyword evidence="2 4" id="KW-0863">Zinc-finger</keyword>
<evidence type="ECO:0000313" key="9">
    <source>
        <dbReference type="EMBL" id="CAH0371458.1"/>
    </source>
</evidence>
<keyword evidence="5" id="KW-0175">Coiled coil</keyword>
<evidence type="ECO:0000256" key="4">
    <source>
        <dbReference type="PROSITE-ProRule" id="PRU00042"/>
    </source>
</evidence>
<dbReference type="CDD" id="cd06257">
    <property type="entry name" value="DnaJ"/>
    <property type="match status" value="1"/>
</dbReference>
<reference evidence="9" key="1">
    <citation type="submission" date="2021-11" db="EMBL/GenBank/DDBJ databases">
        <authorList>
            <consortium name="Genoscope - CEA"/>
            <person name="William W."/>
        </authorList>
    </citation>
    <scope>NUCLEOTIDE SEQUENCE</scope>
</reference>
<comment type="caution">
    <text evidence="9">The sequence shown here is derived from an EMBL/GenBank/DDBJ whole genome shotgun (WGS) entry which is preliminary data.</text>
</comment>
<dbReference type="PROSITE" id="PS00636">
    <property type="entry name" value="DNAJ_1"/>
    <property type="match status" value="1"/>
</dbReference>
<dbReference type="AlphaFoldDB" id="A0A8J2SFX5"/>
<dbReference type="GO" id="GO:0005737">
    <property type="term" value="C:cytoplasm"/>
    <property type="evidence" value="ECO:0007669"/>
    <property type="project" value="TreeGrafter"/>
</dbReference>
<evidence type="ECO:0000256" key="1">
    <source>
        <dbReference type="ARBA" id="ARBA00022723"/>
    </source>
</evidence>
<dbReference type="PANTHER" id="PTHR44029">
    <property type="entry name" value="DNAJ HOMOLOG SUBFAMILY C MEMBER 21"/>
    <property type="match status" value="1"/>
</dbReference>
<dbReference type="Pfam" id="PF12171">
    <property type="entry name" value="zf-C2H2_jaz"/>
    <property type="match status" value="1"/>
</dbReference>
<dbReference type="InterPro" id="IPR001623">
    <property type="entry name" value="DnaJ_domain"/>
</dbReference>
<dbReference type="InterPro" id="IPR054076">
    <property type="entry name" value="ZUO1-like_ZHD"/>
</dbReference>
<dbReference type="SMART" id="SM00271">
    <property type="entry name" value="DnaJ"/>
    <property type="match status" value="1"/>
</dbReference>
<dbReference type="SUPFAM" id="SSF57667">
    <property type="entry name" value="beta-beta-alpha zinc fingers"/>
    <property type="match status" value="1"/>
</dbReference>
<dbReference type="InterPro" id="IPR013087">
    <property type="entry name" value="Znf_C2H2_type"/>
</dbReference>
<name>A0A8J2SFX5_9STRA</name>
<gene>
    <name evidence="9" type="ORF">PECAL_3P14030</name>
</gene>
<dbReference type="InterPro" id="IPR036869">
    <property type="entry name" value="J_dom_sf"/>
</dbReference>
<organism evidence="9 10">
    <name type="scientific">Pelagomonas calceolata</name>
    <dbReference type="NCBI Taxonomy" id="35677"/>
    <lineage>
        <taxon>Eukaryota</taxon>
        <taxon>Sar</taxon>
        <taxon>Stramenopiles</taxon>
        <taxon>Ochrophyta</taxon>
        <taxon>Pelagophyceae</taxon>
        <taxon>Pelagomonadales</taxon>
        <taxon>Pelagomonadaceae</taxon>
        <taxon>Pelagomonas</taxon>
    </lineage>
</organism>
<dbReference type="PROSITE" id="PS00028">
    <property type="entry name" value="ZINC_FINGER_C2H2_1"/>
    <property type="match status" value="1"/>
</dbReference>
<feature type="coiled-coil region" evidence="5">
    <location>
        <begin position="230"/>
        <end position="259"/>
    </location>
</feature>
<dbReference type="InterPro" id="IPR018253">
    <property type="entry name" value="DnaJ_domain_CS"/>
</dbReference>
<dbReference type="EMBL" id="CAKKNE010000003">
    <property type="protein sequence ID" value="CAH0371458.1"/>
    <property type="molecule type" value="Genomic_DNA"/>
</dbReference>
<dbReference type="GO" id="GO:0008270">
    <property type="term" value="F:zinc ion binding"/>
    <property type="evidence" value="ECO:0007669"/>
    <property type="project" value="UniProtKB-KW"/>
</dbReference>
<dbReference type="Gene3D" id="1.10.287.110">
    <property type="entry name" value="DnaJ domain"/>
    <property type="match status" value="1"/>
</dbReference>
<feature type="domain" description="C2H2-type" evidence="8">
    <location>
        <begin position="295"/>
        <end position="324"/>
    </location>
</feature>
<evidence type="ECO:0000256" key="3">
    <source>
        <dbReference type="ARBA" id="ARBA00022833"/>
    </source>
</evidence>
<evidence type="ECO:0000256" key="2">
    <source>
        <dbReference type="ARBA" id="ARBA00022771"/>
    </source>
</evidence>
<dbReference type="PROSITE" id="PS50157">
    <property type="entry name" value="ZINC_FINGER_C2H2_2"/>
    <property type="match status" value="2"/>
</dbReference>
<feature type="domain" description="C2H2-type" evidence="8">
    <location>
        <begin position="502"/>
        <end position="532"/>
    </location>
</feature>
<proteinExistence type="predicted"/>
<dbReference type="Proteomes" id="UP000789595">
    <property type="component" value="Unassembled WGS sequence"/>
</dbReference>
<evidence type="ECO:0000256" key="6">
    <source>
        <dbReference type="SAM" id="MobiDB-lite"/>
    </source>
</evidence>
<feature type="domain" description="J" evidence="7">
    <location>
        <begin position="3"/>
        <end position="68"/>
    </location>
</feature>
<protein>
    <recommendedName>
        <fullName evidence="11">J domain-containing protein</fullName>
    </recommendedName>
</protein>
<evidence type="ECO:0000259" key="7">
    <source>
        <dbReference type="PROSITE" id="PS50076"/>
    </source>
</evidence>
<feature type="region of interest" description="Disordered" evidence="6">
    <location>
        <begin position="405"/>
        <end position="503"/>
    </location>
</feature>
<dbReference type="Gene3D" id="3.30.160.60">
    <property type="entry name" value="Classic Zinc Finger"/>
    <property type="match status" value="1"/>
</dbReference>
<evidence type="ECO:0000256" key="5">
    <source>
        <dbReference type="SAM" id="Coils"/>
    </source>
</evidence>
<dbReference type="SUPFAM" id="SSF46565">
    <property type="entry name" value="Chaperone J-domain"/>
    <property type="match status" value="1"/>
</dbReference>
<feature type="region of interest" description="Disordered" evidence="6">
    <location>
        <begin position="318"/>
        <end position="343"/>
    </location>
</feature>
<sequence length="532" mass="59049">MRCHYEVLGVEKDADDAQLKKAYRKLALKLHPDKNVGDASAAEKFKELNASYETLTDATERRWYDDHRDDILAGRDLNDSSSDDDFRERKGTRLKKREVNLWPYFNSNAFDGFEGPQGFYAVYGDAFRQVEESEERSADEPEMRCDFGDASSEWEAVKAFYDKFVDFQSQRSFSAYDKYRASTDEGRRMRRAVDQENARHRRQAKSTYQDMVRQLALFVRKRDPRVKKRMEDVAREREAKRAAAEALKLKKRQENLEARRKWREQGPVDDGYEARQGVTLADLDDKKEKATTTIYSCAACKKTFKSEKQYANHCLSKAHKKKAGSSAPPPPPPQKPRVDSFDVGFFSATSNDAAIAAALESDDDEEDVDAVFDGGDPDAIAAMKDRLEAAAAAAEADAASLWTADAAEDDDATSSDSDGAFVNPFAAAAADTSDEDDTSATSSDSEVEAPAPAPPPARKPRRRKDKDKAATAPPPPPPPQQKKKKGKKGRRGAASDDDVPAMACTGCGATFPSRSKLFAHLKANPGHAKLKK</sequence>
<dbReference type="PRINTS" id="PR00625">
    <property type="entry name" value="JDOMAIN"/>
</dbReference>
<accession>A0A8J2SFX5</accession>
<dbReference type="InterPro" id="IPR051964">
    <property type="entry name" value="Chaperone_stress_response"/>
</dbReference>
<dbReference type="Pfam" id="PF00226">
    <property type="entry name" value="DnaJ"/>
    <property type="match status" value="1"/>
</dbReference>
<feature type="compositionally biased region" description="Low complexity" evidence="6">
    <location>
        <begin position="414"/>
        <end position="431"/>
    </location>
</feature>
<feature type="compositionally biased region" description="Basic residues" evidence="6">
    <location>
        <begin position="481"/>
        <end position="491"/>
    </location>
</feature>